<dbReference type="PANTHER" id="PTHR33221">
    <property type="entry name" value="WINGED HELIX-TURN-HELIX TRANSCRIPTIONAL REGULATOR, RRF2 FAMILY"/>
    <property type="match status" value="1"/>
</dbReference>
<dbReference type="AlphaFoldDB" id="A0A2S7U539"/>
<dbReference type="EMBL" id="MQWA01000001">
    <property type="protein sequence ID" value="PQJ29293.1"/>
    <property type="molecule type" value="Genomic_DNA"/>
</dbReference>
<organism evidence="1 2">
    <name type="scientific">Rubritalea profundi</name>
    <dbReference type="NCBI Taxonomy" id="1658618"/>
    <lineage>
        <taxon>Bacteria</taxon>
        <taxon>Pseudomonadati</taxon>
        <taxon>Verrucomicrobiota</taxon>
        <taxon>Verrucomicrobiia</taxon>
        <taxon>Verrucomicrobiales</taxon>
        <taxon>Rubritaleaceae</taxon>
        <taxon>Rubritalea</taxon>
    </lineage>
</organism>
<dbReference type="InterPro" id="IPR036390">
    <property type="entry name" value="WH_DNA-bd_sf"/>
</dbReference>
<dbReference type="OrthoDB" id="194228at2"/>
<dbReference type="Proteomes" id="UP000239907">
    <property type="component" value="Unassembled WGS sequence"/>
</dbReference>
<gene>
    <name evidence="1" type="ORF">BSZ32_12860</name>
</gene>
<dbReference type="PROSITE" id="PS51197">
    <property type="entry name" value="HTH_RRF2_2"/>
    <property type="match status" value="1"/>
</dbReference>
<dbReference type="GO" id="GO:0005829">
    <property type="term" value="C:cytosol"/>
    <property type="evidence" value="ECO:0007669"/>
    <property type="project" value="TreeGrafter"/>
</dbReference>
<keyword evidence="2" id="KW-1185">Reference proteome</keyword>
<dbReference type="InterPro" id="IPR036388">
    <property type="entry name" value="WH-like_DNA-bd_sf"/>
</dbReference>
<dbReference type="InterPro" id="IPR000944">
    <property type="entry name" value="Tscrpt_reg_Rrf2"/>
</dbReference>
<dbReference type="NCBIfam" id="TIGR00738">
    <property type="entry name" value="rrf2_super"/>
    <property type="match status" value="1"/>
</dbReference>
<dbReference type="RefSeq" id="WP_105043788.1">
    <property type="nucleotide sequence ID" value="NZ_MQWA01000001.1"/>
</dbReference>
<evidence type="ECO:0000313" key="1">
    <source>
        <dbReference type="EMBL" id="PQJ29293.1"/>
    </source>
</evidence>
<proteinExistence type="predicted"/>
<comment type="caution">
    <text evidence="1">The sequence shown here is derived from an EMBL/GenBank/DDBJ whole genome shotgun (WGS) entry which is preliminary data.</text>
</comment>
<dbReference type="Pfam" id="PF02082">
    <property type="entry name" value="Rrf2"/>
    <property type="match status" value="1"/>
</dbReference>
<dbReference type="PANTHER" id="PTHR33221:SF15">
    <property type="entry name" value="HTH-TYPE TRANSCRIPTIONAL REGULATOR YWGB-RELATED"/>
    <property type="match status" value="1"/>
</dbReference>
<reference evidence="1 2" key="1">
    <citation type="submission" date="2016-12" db="EMBL/GenBank/DDBJ databases">
        <title>Study of bacterial adaptation to deep sea.</title>
        <authorList>
            <person name="Song J."/>
            <person name="Yoshizawa S."/>
            <person name="Kogure K."/>
        </authorList>
    </citation>
    <scope>NUCLEOTIDE SEQUENCE [LARGE SCALE GENOMIC DNA]</scope>
    <source>
        <strain evidence="1 2">SAORIC-165</strain>
    </source>
</reference>
<dbReference type="SUPFAM" id="SSF46785">
    <property type="entry name" value="Winged helix' DNA-binding domain"/>
    <property type="match status" value="1"/>
</dbReference>
<sequence length="137" mass="14850">MISYGKTARCALAALCHLAKYYEDGIPLGSQKISEAINLPQTLVAKVLTTVSTAGLIEGTRGPKGGYRLSKAPSEINVYQIVKLFGQDKNNDDFCPMGPGWCGVKDPCPFHDTIQKLRDTTDKALRSTTLDNFASNP</sequence>
<protein>
    <recommendedName>
        <fullName evidence="3">Transcriptional regulator</fullName>
    </recommendedName>
</protein>
<name>A0A2S7U539_9BACT</name>
<accession>A0A2S7U539</accession>
<dbReference type="Gene3D" id="1.10.10.10">
    <property type="entry name" value="Winged helix-like DNA-binding domain superfamily/Winged helix DNA-binding domain"/>
    <property type="match status" value="1"/>
</dbReference>
<evidence type="ECO:0008006" key="3">
    <source>
        <dbReference type="Google" id="ProtNLM"/>
    </source>
</evidence>
<evidence type="ECO:0000313" key="2">
    <source>
        <dbReference type="Proteomes" id="UP000239907"/>
    </source>
</evidence>
<dbReference type="GO" id="GO:0003700">
    <property type="term" value="F:DNA-binding transcription factor activity"/>
    <property type="evidence" value="ECO:0007669"/>
    <property type="project" value="TreeGrafter"/>
</dbReference>